<evidence type="ECO:0008006" key="4">
    <source>
        <dbReference type="Google" id="ProtNLM"/>
    </source>
</evidence>
<dbReference type="Proteomes" id="UP000059188">
    <property type="component" value="Unassembled WGS sequence"/>
</dbReference>
<dbReference type="AlphaFoldDB" id="A0A0B7FKF2"/>
<feature type="compositionally biased region" description="Polar residues" evidence="1">
    <location>
        <begin position="1"/>
        <end position="11"/>
    </location>
</feature>
<evidence type="ECO:0000313" key="2">
    <source>
        <dbReference type="EMBL" id="CEL56703.1"/>
    </source>
</evidence>
<keyword evidence="3" id="KW-1185">Reference proteome</keyword>
<organism evidence="2 3">
    <name type="scientific">Thanatephorus cucumeris (strain AG1-IB / isolate 7/3/14)</name>
    <name type="common">Lettuce bottom rot fungus</name>
    <name type="synonym">Rhizoctonia solani</name>
    <dbReference type="NCBI Taxonomy" id="1108050"/>
    <lineage>
        <taxon>Eukaryota</taxon>
        <taxon>Fungi</taxon>
        <taxon>Dikarya</taxon>
        <taxon>Basidiomycota</taxon>
        <taxon>Agaricomycotina</taxon>
        <taxon>Agaricomycetes</taxon>
        <taxon>Cantharellales</taxon>
        <taxon>Ceratobasidiaceae</taxon>
        <taxon>Rhizoctonia</taxon>
        <taxon>Rhizoctonia solani AG-1</taxon>
    </lineage>
</organism>
<feature type="region of interest" description="Disordered" evidence="1">
    <location>
        <begin position="1"/>
        <end position="98"/>
    </location>
</feature>
<dbReference type="EMBL" id="LN679123">
    <property type="protein sequence ID" value="CEL56703.1"/>
    <property type="molecule type" value="Genomic_DNA"/>
</dbReference>
<evidence type="ECO:0000256" key="1">
    <source>
        <dbReference type="SAM" id="MobiDB-lite"/>
    </source>
</evidence>
<feature type="compositionally biased region" description="Polar residues" evidence="1">
    <location>
        <begin position="63"/>
        <end position="91"/>
    </location>
</feature>
<reference evidence="2 3" key="1">
    <citation type="submission" date="2014-11" db="EMBL/GenBank/DDBJ databases">
        <authorList>
            <person name="Wibberg Daniel"/>
        </authorList>
    </citation>
    <scope>NUCLEOTIDE SEQUENCE [LARGE SCALE GENOMIC DNA]</scope>
    <source>
        <strain evidence="2">Rhizoctonia solani AG1-IB 7/3/14</strain>
    </source>
</reference>
<protein>
    <recommendedName>
        <fullName evidence="4">Fungal-type protein kinase domain-containing protein</fullName>
    </recommendedName>
</protein>
<feature type="compositionally biased region" description="Polar residues" evidence="1">
    <location>
        <begin position="37"/>
        <end position="46"/>
    </location>
</feature>
<proteinExistence type="predicted"/>
<gene>
    <name evidence="2" type="ORF">RSOLAG1IB_08029</name>
</gene>
<evidence type="ECO:0000313" key="3">
    <source>
        <dbReference type="Proteomes" id="UP000059188"/>
    </source>
</evidence>
<accession>A0A0B7FKF2</accession>
<name>A0A0B7FKF2_THACB</name>
<sequence length="319" mass="35552">MAHVGSSCSTGNKRKRPSVYDGLTQPPNRRSMPPHQRNPSSNSTVIDTPFRPSSSSRPHSRPIQLQHSSSGQAMASTLSKPVSSEAQQRANMENPRDRRAMERMLRQEISCLVYEDPRFIEGILAPVNELRHESIMSNLSENTLFQHDGVPWSTECTPFEGLERAETHDTLARILDVINHAAFSRDRFRPVRRTIRALNSAPVLGDDHNDTSICPDIAQIGPGRAGSPHWTHAEFFAECKGTKSGSSESDQLSAALLQLARYARATLIHQIYRRHVFSIASYGTKTVRLGCSQSLLPGSRTVRVRHSVLLLSSPDRICR</sequence>